<dbReference type="AlphaFoldDB" id="A0A2T0RN37"/>
<name>A0A2T0RN37_9RHOB</name>
<keyword evidence="2" id="KW-0813">Transport</keyword>
<dbReference type="EMBL" id="PVTD01000006">
    <property type="protein sequence ID" value="PRY22523.1"/>
    <property type="molecule type" value="Genomic_DNA"/>
</dbReference>
<proteinExistence type="inferred from homology"/>
<dbReference type="GO" id="GO:0005524">
    <property type="term" value="F:ATP binding"/>
    <property type="evidence" value="ECO:0007669"/>
    <property type="project" value="UniProtKB-KW"/>
</dbReference>
<dbReference type="Gene3D" id="3.40.50.300">
    <property type="entry name" value="P-loop containing nucleotide triphosphate hydrolases"/>
    <property type="match status" value="1"/>
</dbReference>
<dbReference type="CDD" id="cd03230">
    <property type="entry name" value="ABC_DR_subfamily_A"/>
    <property type="match status" value="1"/>
</dbReference>
<organism evidence="6 7">
    <name type="scientific">Aliiruegeria haliotis</name>
    <dbReference type="NCBI Taxonomy" id="1280846"/>
    <lineage>
        <taxon>Bacteria</taxon>
        <taxon>Pseudomonadati</taxon>
        <taxon>Pseudomonadota</taxon>
        <taxon>Alphaproteobacteria</taxon>
        <taxon>Rhodobacterales</taxon>
        <taxon>Roseobacteraceae</taxon>
        <taxon>Aliiruegeria</taxon>
    </lineage>
</organism>
<protein>
    <submittedName>
        <fullName evidence="6">ABC-2 type transport system ATP-binding protein</fullName>
    </submittedName>
</protein>
<dbReference type="SUPFAM" id="SSF52540">
    <property type="entry name" value="P-loop containing nucleoside triphosphate hydrolases"/>
    <property type="match status" value="1"/>
</dbReference>
<dbReference type="Proteomes" id="UP000239480">
    <property type="component" value="Unassembled WGS sequence"/>
</dbReference>
<comment type="similarity">
    <text evidence="1">Belongs to the ABC transporter superfamily.</text>
</comment>
<evidence type="ECO:0000256" key="2">
    <source>
        <dbReference type="ARBA" id="ARBA00022448"/>
    </source>
</evidence>
<comment type="caution">
    <text evidence="6">The sequence shown here is derived from an EMBL/GenBank/DDBJ whole genome shotgun (WGS) entry which is preliminary data.</text>
</comment>
<dbReference type="OrthoDB" id="9778547at2"/>
<keyword evidence="4 6" id="KW-0067">ATP-binding</keyword>
<dbReference type="PANTHER" id="PTHR43335:SF2">
    <property type="entry name" value="ABC TRANSPORTER, ATP-BINDING PROTEIN"/>
    <property type="match status" value="1"/>
</dbReference>
<dbReference type="PANTHER" id="PTHR43335">
    <property type="entry name" value="ABC TRANSPORTER, ATP-BINDING PROTEIN"/>
    <property type="match status" value="1"/>
</dbReference>
<reference evidence="6 7" key="1">
    <citation type="submission" date="2018-03" db="EMBL/GenBank/DDBJ databases">
        <title>Genomic Encyclopedia of Archaeal and Bacterial Type Strains, Phase II (KMG-II): from individual species to whole genera.</title>
        <authorList>
            <person name="Goeker M."/>
        </authorList>
    </citation>
    <scope>NUCLEOTIDE SEQUENCE [LARGE SCALE GENOMIC DNA]</scope>
    <source>
        <strain evidence="6 7">DSM 29328</strain>
    </source>
</reference>
<gene>
    <name evidence="6" type="ORF">CLV78_10663</name>
</gene>
<evidence type="ECO:0000256" key="1">
    <source>
        <dbReference type="ARBA" id="ARBA00005417"/>
    </source>
</evidence>
<dbReference type="RefSeq" id="WP_106205605.1">
    <property type="nucleotide sequence ID" value="NZ_PVTD01000006.1"/>
</dbReference>
<feature type="domain" description="ABC transporter" evidence="5">
    <location>
        <begin position="4"/>
        <end position="233"/>
    </location>
</feature>
<keyword evidence="3" id="KW-0547">Nucleotide-binding</keyword>
<evidence type="ECO:0000256" key="3">
    <source>
        <dbReference type="ARBA" id="ARBA00022741"/>
    </source>
</evidence>
<evidence type="ECO:0000313" key="7">
    <source>
        <dbReference type="Proteomes" id="UP000239480"/>
    </source>
</evidence>
<dbReference type="GO" id="GO:0016887">
    <property type="term" value="F:ATP hydrolysis activity"/>
    <property type="evidence" value="ECO:0007669"/>
    <property type="project" value="InterPro"/>
</dbReference>
<accession>A0A2T0RN37</accession>
<sequence>MSLVSAQKLSKRFGEMIAVDNVSLDVARGEVVGFLGPNGAGKSTTMKMISGFLEPDRGAAEICGVDVWSHPEEAKSRLGYLPEGAPAYGDMPVADFLRFCGRMRGLKGAGLRNRLAEMADRVRLTEVWSRPIETLSKGYRRRVGIAQALIHDPDVLILDEPTDGLDPNQKHEMRTLIRTIAPEKSIIVSTHILEEVEAICSRAVIIARGQVVADSTPQDLLERAANGRAIRVTIGSPEEKAVVEKVKPCSDGADLEVMERRNGSTRLLLRYGDTPADATELAKRLRDAELPVEEVGLWRPRLEDVFRDVTTPYH</sequence>
<evidence type="ECO:0000259" key="5">
    <source>
        <dbReference type="PROSITE" id="PS50893"/>
    </source>
</evidence>
<dbReference type="InterPro" id="IPR003439">
    <property type="entry name" value="ABC_transporter-like_ATP-bd"/>
</dbReference>
<keyword evidence="7" id="KW-1185">Reference proteome</keyword>
<evidence type="ECO:0000313" key="6">
    <source>
        <dbReference type="EMBL" id="PRY22523.1"/>
    </source>
</evidence>
<dbReference type="InterPro" id="IPR027417">
    <property type="entry name" value="P-loop_NTPase"/>
</dbReference>
<dbReference type="InterPro" id="IPR003593">
    <property type="entry name" value="AAA+_ATPase"/>
</dbReference>
<dbReference type="Pfam" id="PF00005">
    <property type="entry name" value="ABC_tran"/>
    <property type="match status" value="1"/>
</dbReference>
<dbReference type="SMART" id="SM00382">
    <property type="entry name" value="AAA"/>
    <property type="match status" value="1"/>
</dbReference>
<evidence type="ECO:0000256" key="4">
    <source>
        <dbReference type="ARBA" id="ARBA00022840"/>
    </source>
</evidence>
<dbReference type="PROSITE" id="PS50893">
    <property type="entry name" value="ABC_TRANSPORTER_2"/>
    <property type="match status" value="1"/>
</dbReference>